<dbReference type="Proteomes" id="UP000198656">
    <property type="component" value="Unassembled WGS sequence"/>
</dbReference>
<dbReference type="RefSeq" id="WP_092330307.1">
    <property type="nucleotide sequence ID" value="NZ_FNCP01000003.1"/>
</dbReference>
<keyword evidence="2" id="KW-1185">Reference proteome</keyword>
<proteinExistence type="predicted"/>
<organism evidence="1 2">
    <name type="scientific">Desulfosporosinus hippei DSM 8344</name>
    <dbReference type="NCBI Taxonomy" id="1121419"/>
    <lineage>
        <taxon>Bacteria</taxon>
        <taxon>Bacillati</taxon>
        <taxon>Bacillota</taxon>
        <taxon>Clostridia</taxon>
        <taxon>Eubacteriales</taxon>
        <taxon>Desulfitobacteriaceae</taxon>
        <taxon>Desulfosporosinus</taxon>
    </lineage>
</organism>
<evidence type="ECO:0000313" key="1">
    <source>
        <dbReference type="EMBL" id="SDG47499.1"/>
    </source>
</evidence>
<dbReference type="AlphaFoldDB" id="A0A1G7UK77"/>
<evidence type="ECO:0000313" key="2">
    <source>
        <dbReference type="Proteomes" id="UP000198656"/>
    </source>
</evidence>
<dbReference type="EMBL" id="FNCP01000003">
    <property type="protein sequence ID" value="SDG47499.1"/>
    <property type="molecule type" value="Genomic_DNA"/>
</dbReference>
<gene>
    <name evidence="1" type="ORF">SAMN05443529_103159</name>
</gene>
<reference evidence="2" key="1">
    <citation type="submission" date="2016-10" db="EMBL/GenBank/DDBJ databases">
        <authorList>
            <person name="Varghese N."/>
            <person name="Submissions S."/>
        </authorList>
    </citation>
    <scope>NUCLEOTIDE SEQUENCE [LARGE SCALE GENOMIC DNA]</scope>
    <source>
        <strain evidence="2">DSM 8344</strain>
    </source>
</reference>
<protein>
    <submittedName>
        <fullName evidence="1">Uncharacterized protein</fullName>
    </submittedName>
</protein>
<name>A0A1G7UK77_9FIRM</name>
<sequence length="133" mass="15162">MAETVKNLFLKARALLDELTDDGVLIPEDEVIDMQSKAVLLGDMAHKELYEQSRLDSTKDEPDTFTSIDDTTEVNYKADQAITYYIAARLAPFENKELVNFFEDKYEQLKRKSINKATEVAITDVYAPTEEDS</sequence>
<accession>A0A1G7UK77</accession>
<dbReference type="STRING" id="1121419.SAMN05443529_103159"/>